<dbReference type="HOGENOM" id="CLU_2952212_0_0_9"/>
<dbReference type="Proteomes" id="UP000003340">
    <property type="component" value="Unassembled WGS sequence"/>
</dbReference>
<dbReference type="EMBL" id="ACEC01000115">
    <property type="protein sequence ID" value="EEG29178.1"/>
    <property type="molecule type" value="Genomic_DNA"/>
</dbReference>
<comment type="caution">
    <text evidence="1">The sequence shown here is derived from an EMBL/GenBank/DDBJ whole genome shotgun (WGS) entry which is preliminary data.</text>
</comment>
<protein>
    <submittedName>
        <fullName evidence="1">Uncharacterized protein</fullName>
    </submittedName>
</protein>
<proteinExistence type="predicted"/>
<accession>C0EH91</accession>
<sequence length="59" mass="7203">MFEQYIIQFVENGKILYLFNHRMSVSCKCYARSFSNEKRAKLYLKQSIFSHFPYEIVKK</sequence>
<name>C0EH91_9FIRM</name>
<reference evidence="1 2" key="2">
    <citation type="submission" date="2009-02" db="EMBL/GenBank/DDBJ databases">
        <title>Draft genome sequence of Clostridium methylpentosum (DSM 5476).</title>
        <authorList>
            <person name="Sudarsanam P."/>
            <person name="Ley R."/>
            <person name="Guruge J."/>
            <person name="Turnbaugh P.J."/>
            <person name="Mahowald M."/>
            <person name="Liep D."/>
            <person name="Gordon J."/>
        </authorList>
    </citation>
    <scope>NUCLEOTIDE SEQUENCE [LARGE SCALE GENOMIC DNA]</scope>
    <source>
        <strain evidence="1 2">DSM 5476</strain>
    </source>
</reference>
<reference evidence="1 2" key="1">
    <citation type="submission" date="2009-01" db="EMBL/GenBank/DDBJ databases">
        <authorList>
            <person name="Fulton L."/>
            <person name="Clifton S."/>
            <person name="Fulton B."/>
            <person name="Xu J."/>
            <person name="Minx P."/>
            <person name="Pepin K.H."/>
            <person name="Johnson M."/>
            <person name="Bhonagiri V."/>
            <person name="Nash W.E."/>
            <person name="Mardis E.R."/>
            <person name="Wilson R.K."/>
        </authorList>
    </citation>
    <scope>NUCLEOTIDE SEQUENCE [LARGE SCALE GENOMIC DNA]</scope>
    <source>
        <strain evidence="1 2">DSM 5476</strain>
    </source>
</reference>
<organism evidence="1 2">
    <name type="scientific">[Clostridium] methylpentosum DSM 5476</name>
    <dbReference type="NCBI Taxonomy" id="537013"/>
    <lineage>
        <taxon>Bacteria</taxon>
        <taxon>Bacillati</taxon>
        <taxon>Bacillota</taxon>
        <taxon>Clostridia</taxon>
        <taxon>Eubacteriales</taxon>
        <taxon>Oscillospiraceae</taxon>
        <taxon>Oscillospiraceae incertae sedis</taxon>
    </lineage>
</organism>
<evidence type="ECO:0000313" key="1">
    <source>
        <dbReference type="EMBL" id="EEG29178.1"/>
    </source>
</evidence>
<keyword evidence="2" id="KW-1185">Reference proteome</keyword>
<dbReference type="AlphaFoldDB" id="C0EH91"/>
<dbReference type="STRING" id="537013.CLOSTMETH_03291"/>
<gene>
    <name evidence="1" type="ORF">CLOSTMETH_03291</name>
</gene>
<evidence type="ECO:0000313" key="2">
    <source>
        <dbReference type="Proteomes" id="UP000003340"/>
    </source>
</evidence>